<dbReference type="CDD" id="cd03230">
    <property type="entry name" value="ABC_DR_subfamily_A"/>
    <property type="match status" value="1"/>
</dbReference>
<organism evidence="5 6">
    <name type="scientific">Faecalibacterium prausnitzii</name>
    <dbReference type="NCBI Taxonomy" id="853"/>
    <lineage>
        <taxon>Bacteria</taxon>
        <taxon>Bacillati</taxon>
        <taxon>Bacillota</taxon>
        <taxon>Clostridia</taxon>
        <taxon>Eubacteriales</taxon>
        <taxon>Oscillospiraceae</taxon>
        <taxon>Faecalibacterium</taxon>
    </lineage>
</organism>
<proteinExistence type="predicted"/>
<dbReference type="PROSITE" id="PS50893">
    <property type="entry name" value="ABC_TRANSPORTER_2"/>
    <property type="match status" value="1"/>
</dbReference>
<dbReference type="InterPro" id="IPR003593">
    <property type="entry name" value="AAA+_ATPase"/>
</dbReference>
<dbReference type="InterPro" id="IPR017871">
    <property type="entry name" value="ABC_transporter-like_CS"/>
</dbReference>
<reference evidence="5 6" key="1">
    <citation type="journal article" date="2017" name="Front. Microbiol.">
        <title>New Insights into the Diversity of the Genus Faecalibacterium.</title>
        <authorList>
            <person name="Benevides L."/>
            <person name="Burman S."/>
            <person name="Martin R."/>
            <person name="Robert V."/>
            <person name="Thomas M."/>
            <person name="Miquel S."/>
            <person name="Chain F."/>
            <person name="Sokol H."/>
            <person name="Bermudez-Humaran L.G."/>
            <person name="Morrison M."/>
            <person name="Langella P."/>
            <person name="Azevedo V.A."/>
            <person name="Chatel J.M."/>
            <person name="Soares S."/>
        </authorList>
    </citation>
    <scope>NUCLEOTIDE SEQUENCE [LARGE SCALE GENOMIC DNA]</scope>
    <source>
        <strain evidence="5 6">CNCM I 4542</strain>
    </source>
</reference>
<keyword evidence="3 5" id="KW-0067">ATP-binding</keyword>
<name>A0A2J4JQW6_9FIRM</name>
<dbReference type="InterPro" id="IPR003439">
    <property type="entry name" value="ABC_transporter-like_ATP-bd"/>
</dbReference>
<dbReference type="SMART" id="SM00382">
    <property type="entry name" value="AAA"/>
    <property type="match status" value="1"/>
</dbReference>
<evidence type="ECO:0000313" key="5">
    <source>
        <dbReference type="EMBL" id="PLK30252.1"/>
    </source>
</evidence>
<evidence type="ECO:0000313" key="6">
    <source>
        <dbReference type="Proteomes" id="UP000221015"/>
    </source>
</evidence>
<dbReference type="PANTHER" id="PTHR42939">
    <property type="entry name" value="ABC TRANSPORTER ATP-BINDING PROTEIN ALBC-RELATED"/>
    <property type="match status" value="1"/>
</dbReference>
<dbReference type="RefSeq" id="WP_097781958.1">
    <property type="nucleotide sequence ID" value="NZ_NMTS02000001.1"/>
</dbReference>
<dbReference type="Gene3D" id="3.40.50.300">
    <property type="entry name" value="P-loop containing nucleotide triphosphate hydrolases"/>
    <property type="match status" value="1"/>
</dbReference>
<evidence type="ECO:0000259" key="4">
    <source>
        <dbReference type="PROSITE" id="PS50893"/>
    </source>
</evidence>
<evidence type="ECO:0000256" key="1">
    <source>
        <dbReference type="ARBA" id="ARBA00022448"/>
    </source>
</evidence>
<dbReference type="EMBL" id="NMTS02000001">
    <property type="protein sequence ID" value="PLK30252.1"/>
    <property type="molecule type" value="Genomic_DNA"/>
</dbReference>
<dbReference type="Proteomes" id="UP000221015">
    <property type="component" value="Unassembled WGS sequence"/>
</dbReference>
<dbReference type="InterPro" id="IPR051782">
    <property type="entry name" value="ABC_Transporter_VariousFunc"/>
</dbReference>
<keyword evidence="2" id="KW-0547">Nucleotide-binding</keyword>
<dbReference type="AlphaFoldDB" id="A0A2J4JQW6"/>
<sequence>MNALELRGLTKHYKDFTLGPLDLTLPGGTICGLIGENGAGKSTTIKLILDMLQRDGGTVTILDRDNRTDLVHTKEEIGVVLGSDGIPLCLNAVEVGKVMAGIYRNWDAGDYTAFCRKFDLPPDKKYKDYSAGMQRKLCIAVALSHHAKLLLLDEATNGLDPVVRDEVVDILLDFARDEERSILISSHIVSDLEKLCDTIAFLHKGRLLLCEEKDALREEYALWHGTAAQLAALDVRVYGKRVTPYGAEALVRRDALPAGAELTPVSIEELFVLMVKGECAE</sequence>
<dbReference type="PANTHER" id="PTHR42939:SF3">
    <property type="entry name" value="ABC TRANSPORTER ATP-BINDING COMPONENT"/>
    <property type="match status" value="1"/>
</dbReference>
<protein>
    <submittedName>
        <fullName evidence="5">ABC transporter ATP-binding protein</fullName>
    </submittedName>
</protein>
<dbReference type="SUPFAM" id="SSF52540">
    <property type="entry name" value="P-loop containing nucleoside triphosphate hydrolases"/>
    <property type="match status" value="1"/>
</dbReference>
<dbReference type="Pfam" id="PF00005">
    <property type="entry name" value="ABC_tran"/>
    <property type="match status" value="1"/>
</dbReference>
<feature type="domain" description="ABC transporter" evidence="4">
    <location>
        <begin position="1"/>
        <end position="229"/>
    </location>
</feature>
<dbReference type="GO" id="GO:0005524">
    <property type="term" value="F:ATP binding"/>
    <property type="evidence" value="ECO:0007669"/>
    <property type="project" value="UniProtKB-KW"/>
</dbReference>
<keyword evidence="1" id="KW-0813">Transport</keyword>
<comment type="caution">
    <text evidence="5">The sequence shown here is derived from an EMBL/GenBank/DDBJ whole genome shotgun (WGS) entry which is preliminary data.</text>
</comment>
<evidence type="ECO:0000256" key="2">
    <source>
        <dbReference type="ARBA" id="ARBA00022741"/>
    </source>
</evidence>
<dbReference type="PROSITE" id="PS00211">
    <property type="entry name" value="ABC_TRANSPORTER_1"/>
    <property type="match status" value="1"/>
</dbReference>
<accession>A0A2J4JQW6</accession>
<dbReference type="GO" id="GO:0016887">
    <property type="term" value="F:ATP hydrolysis activity"/>
    <property type="evidence" value="ECO:0007669"/>
    <property type="project" value="InterPro"/>
</dbReference>
<evidence type="ECO:0000256" key="3">
    <source>
        <dbReference type="ARBA" id="ARBA00022840"/>
    </source>
</evidence>
<dbReference type="InterPro" id="IPR027417">
    <property type="entry name" value="P-loop_NTPase"/>
</dbReference>
<gene>
    <name evidence="5" type="ORF">CGS50_001090</name>
</gene>